<dbReference type="PANTHER" id="PTHR11963">
    <property type="entry name" value="LEUCINE AMINOPEPTIDASE-RELATED"/>
    <property type="match status" value="1"/>
</dbReference>
<dbReference type="Pfam" id="PF00883">
    <property type="entry name" value="Peptidase_M17"/>
    <property type="match status" value="1"/>
</dbReference>
<evidence type="ECO:0000256" key="4">
    <source>
        <dbReference type="ARBA" id="ARBA00022801"/>
    </source>
</evidence>
<dbReference type="Gene3D" id="3.40.630.10">
    <property type="entry name" value="Zn peptidases"/>
    <property type="match status" value="1"/>
</dbReference>
<reference evidence="6 7" key="1">
    <citation type="submission" date="2021-06" db="EMBL/GenBank/DDBJ databases">
        <title>Caerostris extrusa draft genome.</title>
        <authorList>
            <person name="Kono N."/>
            <person name="Arakawa K."/>
        </authorList>
    </citation>
    <scope>NUCLEOTIDE SEQUENCE [LARGE SCALE GENOMIC DNA]</scope>
</reference>
<dbReference type="SUPFAM" id="SSF53187">
    <property type="entry name" value="Zn-dependent exopeptidases"/>
    <property type="match status" value="1"/>
</dbReference>
<dbReference type="PANTHER" id="PTHR11963:SF4">
    <property type="entry name" value="AMINOPEPTIDASE NPEPL1-RELATED"/>
    <property type="match status" value="1"/>
</dbReference>
<dbReference type="Proteomes" id="UP001054945">
    <property type="component" value="Unassembled WGS sequence"/>
</dbReference>
<evidence type="ECO:0000313" key="7">
    <source>
        <dbReference type="Proteomes" id="UP001054945"/>
    </source>
</evidence>
<dbReference type="GO" id="GO:0005737">
    <property type="term" value="C:cytoplasm"/>
    <property type="evidence" value="ECO:0007669"/>
    <property type="project" value="InterPro"/>
</dbReference>
<dbReference type="GO" id="GO:0070006">
    <property type="term" value="F:metalloaminopeptidase activity"/>
    <property type="evidence" value="ECO:0007669"/>
    <property type="project" value="InterPro"/>
</dbReference>
<comment type="caution">
    <text evidence="6">The sequence shown here is derived from an EMBL/GenBank/DDBJ whole genome shotgun (WGS) entry which is preliminary data.</text>
</comment>
<sequence>MVDYSNSIRCICPGFENTIWHFVFIVTRSSCTFFSTIINAVKIFLCTRVAYAKKDLGATTIVDMATLTGAQGVSTGRYHAAIITNDEGCELEAIKAGKLSGDLVHAMPYAPELHFVEFGSSFADMKNSVSDSSCGAVSCAGLFIGSHIGFDYEGKWLHIDMAKTSYHGEKATGYGVALLNTLFGYASDNPMLLKLAAQFKSDGVAEKNSISAP</sequence>
<keyword evidence="3" id="KW-0645">Protease</keyword>
<protein>
    <submittedName>
        <fullName evidence="6">Probable aminopeptidase NPEPL1</fullName>
    </submittedName>
</protein>
<name>A0AAV4S2Y1_CAEEX</name>
<feature type="domain" description="Cytosol aminopeptidase" evidence="5">
    <location>
        <begin position="43"/>
        <end position="179"/>
    </location>
</feature>
<gene>
    <name evidence="6" type="primary">Npepl1</name>
    <name evidence="6" type="ORF">CEXT_185431</name>
</gene>
<accession>A0AAV4S2Y1</accession>
<dbReference type="InterPro" id="IPR011356">
    <property type="entry name" value="Leucine_aapep/pepB"/>
</dbReference>
<dbReference type="EMBL" id="BPLR01008838">
    <property type="protein sequence ID" value="GIY27674.1"/>
    <property type="molecule type" value="Genomic_DNA"/>
</dbReference>
<keyword evidence="4" id="KW-0378">Hydrolase</keyword>
<comment type="similarity">
    <text evidence="1">Belongs to the peptidase M17 family.</text>
</comment>
<evidence type="ECO:0000259" key="5">
    <source>
        <dbReference type="Pfam" id="PF00883"/>
    </source>
</evidence>
<proteinExistence type="inferred from homology"/>
<dbReference type="AlphaFoldDB" id="A0AAV4S2Y1"/>
<dbReference type="InterPro" id="IPR000819">
    <property type="entry name" value="Peptidase_M17_C"/>
</dbReference>
<evidence type="ECO:0000256" key="3">
    <source>
        <dbReference type="ARBA" id="ARBA00022670"/>
    </source>
</evidence>
<keyword evidence="2 6" id="KW-0031">Aminopeptidase</keyword>
<keyword evidence="7" id="KW-1185">Reference proteome</keyword>
<organism evidence="6 7">
    <name type="scientific">Caerostris extrusa</name>
    <name type="common">Bark spider</name>
    <name type="synonym">Caerostris bankana</name>
    <dbReference type="NCBI Taxonomy" id="172846"/>
    <lineage>
        <taxon>Eukaryota</taxon>
        <taxon>Metazoa</taxon>
        <taxon>Ecdysozoa</taxon>
        <taxon>Arthropoda</taxon>
        <taxon>Chelicerata</taxon>
        <taxon>Arachnida</taxon>
        <taxon>Araneae</taxon>
        <taxon>Araneomorphae</taxon>
        <taxon>Entelegynae</taxon>
        <taxon>Araneoidea</taxon>
        <taxon>Araneidae</taxon>
        <taxon>Caerostris</taxon>
    </lineage>
</organism>
<evidence type="ECO:0000256" key="1">
    <source>
        <dbReference type="ARBA" id="ARBA00009528"/>
    </source>
</evidence>
<dbReference type="GO" id="GO:0030145">
    <property type="term" value="F:manganese ion binding"/>
    <property type="evidence" value="ECO:0007669"/>
    <property type="project" value="InterPro"/>
</dbReference>
<dbReference type="GO" id="GO:0006508">
    <property type="term" value="P:proteolysis"/>
    <property type="evidence" value="ECO:0007669"/>
    <property type="project" value="UniProtKB-KW"/>
</dbReference>
<evidence type="ECO:0000313" key="6">
    <source>
        <dbReference type="EMBL" id="GIY27674.1"/>
    </source>
</evidence>
<evidence type="ECO:0000256" key="2">
    <source>
        <dbReference type="ARBA" id="ARBA00022438"/>
    </source>
</evidence>